<feature type="region of interest" description="Disordered" evidence="1">
    <location>
        <begin position="62"/>
        <end position="106"/>
    </location>
</feature>
<accession>A0A1D1YKC0</accession>
<dbReference type="PANTHER" id="PTHR33982">
    <property type="entry name" value="OUTER ENVELOPE MEMBRANE PROTEIN 7-RELATED"/>
    <property type="match status" value="1"/>
</dbReference>
<dbReference type="AlphaFoldDB" id="A0A1D1YKC0"/>
<proteinExistence type="predicted"/>
<sequence>RRPLVVSCLPAASGRRAEARAMGEQRSSGLKSALVVVGSLAFAWLTVEMAFKPFLDRLREAMAKSDPGRDPDGDSDDEGGTSESSSPSAPPSAVKGGEEVDVGKRG</sequence>
<feature type="compositionally biased region" description="Basic and acidic residues" evidence="1">
    <location>
        <begin position="96"/>
        <end position="106"/>
    </location>
</feature>
<dbReference type="GO" id="GO:0009707">
    <property type="term" value="C:chloroplast outer membrane"/>
    <property type="evidence" value="ECO:0007669"/>
    <property type="project" value="TreeGrafter"/>
</dbReference>
<feature type="non-terminal residue" evidence="2">
    <location>
        <position position="1"/>
    </location>
</feature>
<dbReference type="PANTHER" id="PTHR33982:SF5">
    <property type="entry name" value="OUTER ENVELOPE MEMBRANE PROTEIN 7"/>
    <property type="match status" value="1"/>
</dbReference>
<protein>
    <submittedName>
        <fullName evidence="2">6. chloroplast outer envelope membrane protein</fullName>
    </submittedName>
</protein>
<name>A0A1D1YKC0_9ARAE</name>
<gene>
    <name evidence="2" type="primary">OEC6</name>
    <name evidence="2" type="ORF">g.9700</name>
</gene>
<dbReference type="EMBL" id="GDJX01012870">
    <property type="protein sequence ID" value="JAT55066.1"/>
    <property type="molecule type" value="Transcribed_RNA"/>
</dbReference>
<evidence type="ECO:0000313" key="2">
    <source>
        <dbReference type="EMBL" id="JAT55066.1"/>
    </source>
</evidence>
<dbReference type="InterPro" id="IPR038944">
    <property type="entry name" value="OEP7-like"/>
</dbReference>
<reference evidence="2" key="1">
    <citation type="submission" date="2015-07" db="EMBL/GenBank/DDBJ databases">
        <title>Transcriptome Assembly of Anthurium amnicola.</title>
        <authorList>
            <person name="Suzuki J."/>
        </authorList>
    </citation>
    <scope>NUCLEOTIDE SEQUENCE</scope>
</reference>
<feature type="compositionally biased region" description="Basic and acidic residues" evidence="1">
    <location>
        <begin position="62"/>
        <end position="72"/>
    </location>
</feature>
<evidence type="ECO:0000256" key="1">
    <source>
        <dbReference type="SAM" id="MobiDB-lite"/>
    </source>
</evidence>
<organism evidence="2">
    <name type="scientific">Anthurium amnicola</name>
    <dbReference type="NCBI Taxonomy" id="1678845"/>
    <lineage>
        <taxon>Eukaryota</taxon>
        <taxon>Viridiplantae</taxon>
        <taxon>Streptophyta</taxon>
        <taxon>Embryophyta</taxon>
        <taxon>Tracheophyta</taxon>
        <taxon>Spermatophyta</taxon>
        <taxon>Magnoliopsida</taxon>
        <taxon>Liliopsida</taxon>
        <taxon>Araceae</taxon>
        <taxon>Pothoideae</taxon>
        <taxon>Potheae</taxon>
        <taxon>Anthurium</taxon>
    </lineage>
</organism>